<keyword evidence="1" id="KW-0812">Transmembrane</keyword>
<sequence length="46" mass="5222">CYILGYPEPPIGDFVKHLLIILSLLFLSSPLFVQKTSVLFWGETLI</sequence>
<feature type="transmembrane region" description="Helical" evidence="1">
    <location>
        <begin position="14"/>
        <end position="33"/>
    </location>
</feature>
<feature type="non-terminal residue" evidence="2">
    <location>
        <position position="1"/>
    </location>
</feature>
<proteinExistence type="predicted"/>
<protein>
    <submittedName>
        <fullName evidence="2">Uncharacterized protein</fullName>
    </submittedName>
</protein>
<name>A0A382J0H4_9ZZZZ</name>
<accession>A0A382J0H4</accession>
<organism evidence="2">
    <name type="scientific">marine metagenome</name>
    <dbReference type="NCBI Taxonomy" id="408172"/>
    <lineage>
        <taxon>unclassified sequences</taxon>
        <taxon>metagenomes</taxon>
        <taxon>ecological metagenomes</taxon>
    </lineage>
</organism>
<dbReference type="EMBL" id="UINC01070636">
    <property type="protein sequence ID" value="SVC04932.1"/>
    <property type="molecule type" value="Genomic_DNA"/>
</dbReference>
<gene>
    <name evidence="2" type="ORF">METZ01_LOCUS257786</name>
</gene>
<keyword evidence="1" id="KW-1133">Transmembrane helix</keyword>
<evidence type="ECO:0000256" key="1">
    <source>
        <dbReference type="SAM" id="Phobius"/>
    </source>
</evidence>
<reference evidence="2" key="1">
    <citation type="submission" date="2018-05" db="EMBL/GenBank/DDBJ databases">
        <authorList>
            <person name="Lanie J.A."/>
            <person name="Ng W.-L."/>
            <person name="Kazmierczak K.M."/>
            <person name="Andrzejewski T.M."/>
            <person name="Davidsen T.M."/>
            <person name="Wayne K.J."/>
            <person name="Tettelin H."/>
            <person name="Glass J.I."/>
            <person name="Rusch D."/>
            <person name="Podicherti R."/>
            <person name="Tsui H.-C.T."/>
            <person name="Winkler M.E."/>
        </authorList>
    </citation>
    <scope>NUCLEOTIDE SEQUENCE</scope>
</reference>
<dbReference type="AlphaFoldDB" id="A0A382J0H4"/>
<evidence type="ECO:0000313" key="2">
    <source>
        <dbReference type="EMBL" id="SVC04932.1"/>
    </source>
</evidence>
<keyword evidence="1" id="KW-0472">Membrane</keyword>